<dbReference type="Proteomes" id="UP001154282">
    <property type="component" value="Unassembled WGS sequence"/>
</dbReference>
<sequence length="59" mass="6528">MVKRASLKLPTTPTSSTLQRRQESTCPIRAGRGLAALVQGSWRRARLTSRMARSSTTIK</sequence>
<evidence type="ECO:0000256" key="1">
    <source>
        <dbReference type="SAM" id="MobiDB-lite"/>
    </source>
</evidence>
<feature type="compositionally biased region" description="Low complexity" evidence="1">
    <location>
        <begin position="9"/>
        <end position="19"/>
    </location>
</feature>
<dbReference type="AlphaFoldDB" id="A0AAV0IL60"/>
<feature type="region of interest" description="Disordered" evidence="1">
    <location>
        <begin position="1"/>
        <end position="23"/>
    </location>
</feature>
<dbReference type="EMBL" id="CAMGYJ010000004">
    <property type="protein sequence ID" value="CAI0398296.1"/>
    <property type="molecule type" value="Genomic_DNA"/>
</dbReference>
<gene>
    <name evidence="2" type="ORF">LITE_LOCUS9851</name>
</gene>
<accession>A0AAV0IL60</accession>
<keyword evidence="3" id="KW-1185">Reference proteome</keyword>
<protein>
    <submittedName>
        <fullName evidence="2">Uncharacterized protein</fullName>
    </submittedName>
</protein>
<reference evidence="2" key="1">
    <citation type="submission" date="2022-08" db="EMBL/GenBank/DDBJ databases">
        <authorList>
            <person name="Gutierrez-Valencia J."/>
        </authorList>
    </citation>
    <scope>NUCLEOTIDE SEQUENCE</scope>
</reference>
<evidence type="ECO:0000313" key="3">
    <source>
        <dbReference type="Proteomes" id="UP001154282"/>
    </source>
</evidence>
<name>A0AAV0IL60_9ROSI</name>
<organism evidence="2 3">
    <name type="scientific">Linum tenue</name>
    <dbReference type="NCBI Taxonomy" id="586396"/>
    <lineage>
        <taxon>Eukaryota</taxon>
        <taxon>Viridiplantae</taxon>
        <taxon>Streptophyta</taxon>
        <taxon>Embryophyta</taxon>
        <taxon>Tracheophyta</taxon>
        <taxon>Spermatophyta</taxon>
        <taxon>Magnoliopsida</taxon>
        <taxon>eudicotyledons</taxon>
        <taxon>Gunneridae</taxon>
        <taxon>Pentapetalae</taxon>
        <taxon>rosids</taxon>
        <taxon>fabids</taxon>
        <taxon>Malpighiales</taxon>
        <taxon>Linaceae</taxon>
        <taxon>Linum</taxon>
    </lineage>
</organism>
<evidence type="ECO:0000313" key="2">
    <source>
        <dbReference type="EMBL" id="CAI0398296.1"/>
    </source>
</evidence>
<comment type="caution">
    <text evidence="2">The sequence shown here is derived from an EMBL/GenBank/DDBJ whole genome shotgun (WGS) entry which is preliminary data.</text>
</comment>
<proteinExistence type="predicted"/>